<evidence type="ECO:0000256" key="3">
    <source>
        <dbReference type="SAM" id="MobiDB-lite"/>
    </source>
</evidence>
<evidence type="ECO:0000313" key="5">
    <source>
        <dbReference type="EMBL" id="JAT77936.1"/>
    </source>
</evidence>
<protein>
    <recommendedName>
        <fullName evidence="4">F-box domain-containing protein</fullName>
    </recommendedName>
</protein>
<dbReference type="InterPro" id="IPR036047">
    <property type="entry name" value="F-box-like_dom_sf"/>
</dbReference>
<dbReference type="Pfam" id="PF12937">
    <property type="entry name" value="F-box-like"/>
    <property type="match status" value="1"/>
</dbReference>
<dbReference type="EMBL" id="GDKF01000686">
    <property type="protein sequence ID" value="JAT77936.1"/>
    <property type="molecule type" value="Transcribed_RNA"/>
</dbReference>
<dbReference type="InterPro" id="IPR001810">
    <property type="entry name" value="F-box_dom"/>
</dbReference>
<dbReference type="Gene3D" id="1.20.1280.50">
    <property type="match status" value="1"/>
</dbReference>
<proteinExistence type="predicted"/>
<dbReference type="AlphaFoldDB" id="A0A1D2AFE5"/>
<feature type="domain" description="F-box" evidence="4">
    <location>
        <begin position="67"/>
        <end position="113"/>
    </location>
</feature>
<sequence length="331" mass="34298">MGREVGNKRQRDQASPSNSADGLELDLLAALEASDGDDVGVVQSAPVVKWSCDEAKAGQGAGTADSTPDMLTLPEPLLLRLVCFLSPDDTLSLAQTCRHLARLAGEDLVWRRHFLYRWPDAGMQDEGATPAWKARYMARDRAGVAAVSATGLDPALGPLYRHMAVAKRSEAVPPAWRAPAGPGPAPVGATRVAAFRAARGIPPAGPHPRACGAGACSYRAVGADTWVCETCGHAHVCDAHCALGRGAGEGELPVCAASGRCLACWEEGGGDGEVGAAEAAAAALAGRWADAGSAEDWNAEEGMGGRLGRAFFAGYNAANADELMLRFGVRL</sequence>
<dbReference type="PANTHER" id="PTHR46550">
    <property type="entry name" value="F-BOX ONLY PROTEIN 3"/>
    <property type="match status" value="1"/>
</dbReference>
<keyword evidence="2" id="KW-0833">Ubl conjugation pathway</keyword>
<organism evidence="5">
    <name type="scientific">Auxenochlorella protothecoides</name>
    <name type="common">Green microalga</name>
    <name type="synonym">Chlorella protothecoides</name>
    <dbReference type="NCBI Taxonomy" id="3075"/>
    <lineage>
        <taxon>Eukaryota</taxon>
        <taxon>Viridiplantae</taxon>
        <taxon>Chlorophyta</taxon>
        <taxon>core chlorophytes</taxon>
        <taxon>Trebouxiophyceae</taxon>
        <taxon>Chlorellales</taxon>
        <taxon>Chlorellaceae</taxon>
        <taxon>Auxenochlorella</taxon>
    </lineage>
</organism>
<comment type="pathway">
    <text evidence="1">Protein modification; protein ubiquitination.</text>
</comment>
<feature type="region of interest" description="Disordered" evidence="3">
    <location>
        <begin position="1"/>
        <end position="21"/>
    </location>
</feature>
<evidence type="ECO:0000256" key="2">
    <source>
        <dbReference type="ARBA" id="ARBA00022786"/>
    </source>
</evidence>
<evidence type="ECO:0000256" key="1">
    <source>
        <dbReference type="ARBA" id="ARBA00004906"/>
    </source>
</evidence>
<accession>A0A1D2AFE5</accession>
<name>A0A1D2AFE5_AUXPR</name>
<gene>
    <name evidence="5" type="ORF">g.11881</name>
</gene>
<feature type="compositionally biased region" description="Basic and acidic residues" evidence="3">
    <location>
        <begin position="1"/>
        <end position="12"/>
    </location>
</feature>
<evidence type="ECO:0000259" key="4">
    <source>
        <dbReference type="PROSITE" id="PS50181"/>
    </source>
</evidence>
<reference evidence="5" key="1">
    <citation type="submission" date="2015-08" db="EMBL/GenBank/DDBJ databases">
        <authorList>
            <person name="Babu N.S."/>
            <person name="Beckwith C.J."/>
            <person name="Beseler K.G."/>
            <person name="Brison A."/>
            <person name="Carone J.V."/>
            <person name="Caskin T.P."/>
            <person name="Diamond M."/>
            <person name="Durham M.E."/>
            <person name="Foxe J.M."/>
            <person name="Go M."/>
            <person name="Henderson B.A."/>
            <person name="Jones I.B."/>
            <person name="McGettigan J.A."/>
            <person name="Micheletti S.J."/>
            <person name="Nasrallah M.E."/>
            <person name="Ortiz D."/>
            <person name="Piller C.R."/>
            <person name="Privatt S.R."/>
            <person name="Schneider S.L."/>
            <person name="Sharp S."/>
            <person name="Smith T.C."/>
            <person name="Stanton J.D."/>
            <person name="Ullery H.E."/>
            <person name="Wilson R.J."/>
            <person name="Serrano M.G."/>
            <person name="Buck G."/>
            <person name="Lee V."/>
            <person name="Wang Y."/>
            <person name="Carvalho R."/>
            <person name="Voegtly L."/>
            <person name="Shi R."/>
            <person name="Duckworth R."/>
            <person name="Johnson A."/>
            <person name="Loviza R."/>
            <person name="Walstead R."/>
            <person name="Shah Z."/>
            <person name="Kiflezghi M."/>
            <person name="Wade K."/>
            <person name="Ball S.L."/>
            <person name="Bradley K.W."/>
            <person name="Asai D.J."/>
            <person name="Bowman C.A."/>
            <person name="Russell D.A."/>
            <person name="Pope W.H."/>
            <person name="Jacobs-Sera D."/>
            <person name="Hendrix R.W."/>
            <person name="Hatfull G.F."/>
        </authorList>
    </citation>
    <scope>NUCLEOTIDE SEQUENCE</scope>
</reference>
<dbReference type="GO" id="GO:0005737">
    <property type="term" value="C:cytoplasm"/>
    <property type="evidence" value="ECO:0007669"/>
    <property type="project" value="TreeGrafter"/>
</dbReference>
<dbReference type="PANTHER" id="PTHR46550:SF1">
    <property type="entry name" value="F-BOX PROTEIN 3"/>
    <property type="match status" value="1"/>
</dbReference>
<dbReference type="SUPFAM" id="SSF81383">
    <property type="entry name" value="F-box domain"/>
    <property type="match status" value="1"/>
</dbReference>
<dbReference type="PROSITE" id="PS50181">
    <property type="entry name" value="FBOX"/>
    <property type="match status" value="1"/>
</dbReference>
<dbReference type="InterPro" id="IPR052121">
    <property type="entry name" value="F-box_SCF_Substrate_Recog"/>
</dbReference>